<dbReference type="EMBL" id="CP144104">
    <property type="protein sequence ID" value="WWC90775.1"/>
    <property type="molecule type" value="Genomic_DNA"/>
</dbReference>
<accession>A0AAX4JZF8</accession>
<evidence type="ECO:0000256" key="1">
    <source>
        <dbReference type="SAM" id="MobiDB-lite"/>
    </source>
</evidence>
<sequence length="555" mass="64225">MNTYTLNSNSIGKSSSSGSSRNGQRRTFEQNLACIDEDQVIDANSAMIPSKKIFRHIPHTEQQGTSDHEKLNPSTISIIDGDDRFYEDLSKDLPKTGITDLRSVMNIIWPKPTLNSSNVTIKGKNAVDDDQNNDIIVNYELTEEEVKERLSTYLDFFQQPDEQSEQGEPLTKMIGSFNSGKNELDMNERIKDSRKLNEYRSRLNEILLENPLESIRNIVREDYFNKVSNLINKYTSTTTDEERRITLQFSKFDWMCTLTYIEDIPSSGTSNNNNNNPGKGKRKSTTTKLVTKDKWDERMKNCNGHQYRNELKERFMKYEMSLFRKYASSNFDSNSNSISKDDEEKSLSNDNDNVDYKKVKSNGKSKREKLKNKLPLLFNQNSQIPISSMNETEEEKLQKLDQSWKEFCKKWDESSKSHTEQNIRERLNQDENRNRQGFSSFKGFSNLDPLVNEIEHSKMFDKNEQSEDLFQILIAQNRRSKSSLRNNFSQAEADQQYVNLINKLNTKYGVKSVHNVQEMTSNVSAPSRVTRSDIQQVDSILNRLTLPSTDSAKDD</sequence>
<feature type="region of interest" description="Disordered" evidence="1">
    <location>
        <begin position="418"/>
        <end position="439"/>
    </location>
</feature>
<feature type="compositionally biased region" description="Basic residues" evidence="1">
    <location>
        <begin position="359"/>
        <end position="368"/>
    </location>
</feature>
<gene>
    <name evidence="2" type="ORF">L201_005712</name>
</gene>
<dbReference type="Proteomes" id="UP001355207">
    <property type="component" value="Chromosome 7"/>
</dbReference>
<proteinExistence type="predicted"/>
<evidence type="ECO:0000313" key="2">
    <source>
        <dbReference type="EMBL" id="WWC90775.1"/>
    </source>
</evidence>
<feature type="region of interest" description="Disordered" evidence="1">
    <location>
        <begin position="331"/>
        <end position="368"/>
    </location>
</feature>
<keyword evidence="3" id="KW-1185">Reference proteome</keyword>
<dbReference type="RefSeq" id="XP_066077538.1">
    <property type="nucleotide sequence ID" value="XM_066221441.1"/>
</dbReference>
<feature type="region of interest" description="Disordered" evidence="1">
    <location>
        <begin position="1"/>
        <end position="25"/>
    </location>
</feature>
<protein>
    <submittedName>
        <fullName evidence="2">Uncharacterized protein</fullName>
    </submittedName>
</protein>
<reference evidence="2 3" key="1">
    <citation type="submission" date="2024-01" db="EMBL/GenBank/DDBJ databases">
        <title>Comparative genomics of Cryptococcus and Kwoniella reveals pathogenesis evolution and contrasting modes of karyotype evolution via chromosome fusion or intercentromeric recombination.</title>
        <authorList>
            <person name="Coelho M.A."/>
            <person name="David-Palma M."/>
            <person name="Shea T."/>
            <person name="Bowers K."/>
            <person name="McGinley-Smith S."/>
            <person name="Mohammad A.W."/>
            <person name="Gnirke A."/>
            <person name="Yurkov A.M."/>
            <person name="Nowrousian M."/>
            <person name="Sun S."/>
            <person name="Cuomo C.A."/>
            <person name="Heitman J."/>
        </authorList>
    </citation>
    <scope>NUCLEOTIDE SEQUENCE [LARGE SCALE GENOMIC DNA]</scope>
    <source>
        <strain evidence="2 3">CBS 6074</strain>
    </source>
</reference>
<feature type="compositionally biased region" description="Low complexity" evidence="1">
    <location>
        <begin position="7"/>
        <end position="22"/>
    </location>
</feature>
<name>A0AAX4JZF8_9TREE</name>
<organism evidence="2 3">
    <name type="scientific">Kwoniella dendrophila CBS 6074</name>
    <dbReference type="NCBI Taxonomy" id="1295534"/>
    <lineage>
        <taxon>Eukaryota</taxon>
        <taxon>Fungi</taxon>
        <taxon>Dikarya</taxon>
        <taxon>Basidiomycota</taxon>
        <taxon>Agaricomycotina</taxon>
        <taxon>Tremellomycetes</taxon>
        <taxon>Tremellales</taxon>
        <taxon>Cryptococcaceae</taxon>
        <taxon>Kwoniella</taxon>
    </lineage>
</organism>
<feature type="region of interest" description="Disordered" evidence="1">
    <location>
        <begin position="265"/>
        <end position="288"/>
    </location>
</feature>
<feature type="compositionally biased region" description="Basic and acidic residues" evidence="1">
    <location>
        <begin position="418"/>
        <end position="434"/>
    </location>
</feature>
<evidence type="ECO:0000313" key="3">
    <source>
        <dbReference type="Proteomes" id="UP001355207"/>
    </source>
</evidence>
<dbReference type="AlphaFoldDB" id="A0AAX4JZF8"/>
<dbReference type="GeneID" id="91096382"/>